<reference evidence="4" key="1">
    <citation type="submission" date="2022-08" db="UniProtKB">
        <authorList>
            <consortium name="EnsemblMetazoa"/>
        </authorList>
    </citation>
    <scope>IDENTIFICATION</scope>
    <source>
        <strain evidence="4">05x7-T-G4-1.051#20</strain>
    </source>
</reference>
<feature type="domain" description="C-type lectin" evidence="3">
    <location>
        <begin position="47"/>
        <end position="174"/>
    </location>
</feature>
<evidence type="ECO:0000313" key="4">
    <source>
        <dbReference type="EnsemblMetazoa" id="G22691.3:cds"/>
    </source>
</evidence>
<organism evidence="4 5">
    <name type="scientific">Magallana gigas</name>
    <name type="common">Pacific oyster</name>
    <name type="synonym">Crassostrea gigas</name>
    <dbReference type="NCBI Taxonomy" id="29159"/>
    <lineage>
        <taxon>Eukaryota</taxon>
        <taxon>Metazoa</taxon>
        <taxon>Spiralia</taxon>
        <taxon>Lophotrochozoa</taxon>
        <taxon>Mollusca</taxon>
        <taxon>Bivalvia</taxon>
        <taxon>Autobranchia</taxon>
        <taxon>Pteriomorphia</taxon>
        <taxon>Ostreida</taxon>
        <taxon>Ostreoidea</taxon>
        <taxon>Ostreidae</taxon>
        <taxon>Magallana</taxon>
    </lineage>
</organism>
<dbReference type="InterPro" id="IPR050111">
    <property type="entry name" value="C-type_lectin/snaclec_domain"/>
</dbReference>
<protein>
    <recommendedName>
        <fullName evidence="3">C-type lectin domain-containing protein</fullName>
    </recommendedName>
</protein>
<name>A0A8W8KAK5_MAGGI</name>
<dbReference type="Pfam" id="PF00059">
    <property type="entry name" value="Lectin_C"/>
    <property type="match status" value="1"/>
</dbReference>
<dbReference type="InterPro" id="IPR016187">
    <property type="entry name" value="CTDL_fold"/>
</dbReference>
<accession>A0A8W8KAK5</accession>
<dbReference type="PROSITE" id="PS50041">
    <property type="entry name" value="C_TYPE_LECTIN_2"/>
    <property type="match status" value="1"/>
</dbReference>
<feature type="compositionally biased region" description="Low complexity" evidence="1">
    <location>
        <begin position="198"/>
        <end position="209"/>
    </location>
</feature>
<feature type="chain" id="PRO_5036500283" description="C-type lectin domain-containing protein" evidence="2">
    <location>
        <begin position="23"/>
        <end position="254"/>
    </location>
</feature>
<sequence>MLYDRKQLVLYSLVVLFYSSGAYPGGGGGDLHTCPKSLLHSPYLRTYNGHCYEFKLDGGLSWVEAESACRNHGGHLVSVNSPEERQFLLTTLFSMWFHGDYVLIGLTDSKREGTFVWSSGETTSFMDWAYGQPDQYIHGKKRFLVPIPPVPREEDCVGMRFKDWGHWHDVPCDRPFISPYICEYAPTTHVPTKTTSVTMTPLASTTTPTRHAETSEESIDPPKTTVATVPSTEWVTLGKRGMLSYWHLILNKHN</sequence>
<evidence type="ECO:0000259" key="3">
    <source>
        <dbReference type="PROSITE" id="PS50041"/>
    </source>
</evidence>
<evidence type="ECO:0000313" key="5">
    <source>
        <dbReference type="Proteomes" id="UP000005408"/>
    </source>
</evidence>
<dbReference type="InterPro" id="IPR016186">
    <property type="entry name" value="C-type_lectin-like/link_sf"/>
</dbReference>
<dbReference type="SMART" id="SM00034">
    <property type="entry name" value="CLECT"/>
    <property type="match status" value="1"/>
</dbReference>
<evidence type="ECO:0000256" key="2">
    <source>
        <dbReference type="SAM" id="SignalP"/>
    </source>
</evidence>
<dbReference type="InterPro" id="IPR001304">
    <property type="entry name" value="C-type_lectin-like"/>
</dbReference>
<feature type="region of interest" description="Disordered" evidence="1">
    <location>
        <begin position="198"/>
        <end position="225"/>
    </location>
</feature>
<dbReference type="SUPFAM" id="SSF56436">
    <property type="entry name" value="C-type lectin-like"/>
    <property type="match status" value="1"/>
</dbReference>
<dbReference type="Proteomes" id="UP000005408">
    <property type="component" value="Unassembled WGS sequence"/>
</dbReference>
<dbReference type="PANTHER" id="PTHR22803">
    <property type="entry name" value="MANNOSE, PHOSPHOLIPASE, LECTIN RECEPTOR RELATED"/>
    <property type="match status" value="1"/>
</dbReference>
<dbReference type="EnsemblMetazoa" id="G22691.3">
    <property type="protein sequence ID" value="G22691.3:cds"/>
    <property type="gene ID" value="G22691"/>
</dbReference>
<feature type="signal peptide" evidence="2">
    <location>
        <begin position="1"/>
        <end position="22"/>
    </location>
</feature>
<keyword evidence="5" id="KW-1185">Reference proteome</keyword>
<evidence type="ECO:0000256" key="1">
    <source>
        <dbReference type="SAM" id="MobiDB-lite"/>
    </source>
</evidence>
<dbReference type="CDD" id="cd00037">
    <property type="entry name" value="CLECT"/>
    <property type="match status" value="1"/>
</dbReference>
<dbReference type="Gene3D" id="3.10.100.10">
    <property type="entry name" value="Mannose-Binding Protein A, subunit A"/>
    <property type="match status" value="1"/>
</dbReference>
<proteinExistence type="predicted"/>
<keyword evidence="2" id="KW-0732">Signal</keyword>
<dbReference type="AlphaFoldDB" id="A0A8W8KAK5"/>